<dbReference type="PANTHER" id="PTHR43464">
    <property type="entry name" value="METHYLTRANSFERASE"/>
    <property type="match status" value="1"/>
</dbReference>
<keyword evidence="1 3" id="KW-0808">Transferase</keyword>
<dbReference type="NCBIfam" id="NF011650">
    <property type="entry name" value="PRK15068.1"/>
    <property type="match status" value="1"/>
</dbReference>
<dbReference type="GO" id="GO:0008168">
    <property type="term" value="F:methyltransferase activity"/>
    <property type="evidence" value="ECO:0007669"/>
    <property type="project" value="TreeGrafter"/>
</dbReference>
<evidence type="ECO:0000313" key="4">
    <source>
        <dbReference type="EMBL" id="OUD12952.1"/>
    </source>
</evidence>
<feature type="binding site" evidence="3">
    <location>
        <position position="125"/>
    </location>
    <ligand>
        <name>carboxy-S-adenosyl-L-methionine</name>
        <dbReference type="ChEBI" id="CHEBI:134278"/>
    </ligand>
</feature>
<accession>A0A251X782</accession>
<comment type="similarity">
    <text evidence="3">Belongs to the class I-like SAM-binding methyltransferase superfamily. CmoB family.</text>
</comment>
<feature type="binding site" evidence="3">
    <location>
        <begin position="147"/>
        <end position="149"/>
    </location>
    <ligand>
        <name>carboxy-S-adenosyl-L-methionine</name>
        <dbReference type="ChEBI" id="CHEBI:134278"/>
    </ligand>
</feature>
<protein>
    <recommendedName>
        <fullName evidence="3">tRNA U34 carboxymethyltransferase</fullName>
        <ecNumber evidence="3">2.5.1.-</ecNumber>
    </recommendedName>
</protein>
<feature type="binding site" evidence="3">
    <location>
        <position position="105"/>
    </location>
    <ligand>
        <name>carboxy-S-adenosyl-L-methionine</name>
        <dbReference type="ChEBI" id="CHEBI:134278"/>
    </ligand>
</feature>
<feature type="binding site" evidence="3">
    <location>
        <position position="311"/>
    </location>
    <ligand>
        <name>carboxy-S-adenosyl-L-methionine</name>
        <dbReference type="ChEBI" id="CHEBI:134278"/>
    </ligand>
</feature>
<comment type="catalytic activity">
    <reaction evidence="3">
        <text>carboxy-S-adenosyl-L-methionine + 5-hydroxyuridine(34) in tRNA = 5-carboxymethoxyuridine(34) in tRNA + S-adenosyl-L-homocysteine + H(+)</text>
        <dbReference type="Rhea" id="RHEA:52848"/>
        <dbReference type="Rhea" id="RHEA-COMP:13381"/>
        <dbReference type="Rhea" id="RHEA-COMP:13383"/>
        <dbReference type="ChEBI" id="CHEBI:15378"/>
        <dbReference type="ChEBI" id="CHEBI:57856"/>
        <dbReference type="ChEBI" id="CHEBI:134278"/>
        <dbReference type="ChEBI" id="CHEBI:136877"/>
        <dbReference type="ChEBI" id="CHEBI:136879"/>
    </reaction>
</comment>
<dbReference type="CDD" id="cd02440">
    <property type="entry name" value="AdoMet_MTases"/>
    <property type="match status" value="1"/>
</dbReference>
<comment type="function">
    <text evidence="3">Catalyzes carboxymethyl transfer from carboxy-S-adenosyl-L-methionine (Cx-SAM) to 5-hydroxyuridine (ho5U) to form 5-carboxymethoxyuridine (cmo5U) at position 34 in tRNAs.</text>
</comment>
<evidence type="ECO:0000256" key="3">
    <source>
        <dbReference type="HAMAP-Rule" id="MF_01590"/>
    </source>
</evidence>
<dbReference type="Gene3D" id="3.40.50.150">
    <property type="entry name" value="Vaccinia Virus protein VP39"/>
    <property type="match status" value="1"/>
</dbReference>
<dbReference type="AlphaFoldDB" id="A0A251X782"/>
<gene>
    <name evidence="3" type="primary">cmoB</name>
    <name evidence="4" type="ORF">TPSD3_12285</name>
</gene>
<evidence type="ECO:0000256" key="2">
    <source>
        <dbReference type="ARBA" id="ARBA00022694"/>
    </source>
</evidence>
<comment type="caution">
    <text evidence="4">The sequence shown here is derived from an EMBL/GenBank/DDBJ whole genome shotgun (WGS) entry which is preliminary data.</text>
</comment>
<feature type="binding site" evidence="3">
    <location>
        <position position="192"/>
    </location>
    <ligand>
        <name>carboxy-S-adenosyl-L-methionine</name>
        <dbReference type="ChEBI" id="CHEBI:134278"/>
    </ligand>
</feature>
<keyword evidence="2 3" id="KW-0819">tRNA processing</keyword>
<reference evidence="4 5" key="1">
    <citation type="submission" date="2016-12" db="EMBL/GenBank/DDBJ databases">
        <title>Thioflexothrix psekupsii D3 genome sequencing and assembly.</title>
        <authorList>
            <person name="Fomenkov A."/>
            <person name="Vincze T."/>
            <person name="Grabovich M."/>
            <person name="Anton B.P."/>
            <person name="Dubinina G."/>
            <person name="Orlova M."/>
            <person name="Belousova E."/>
            <person name="Roberts R.J."/>
        </authorList>
    </citation>
    <scope>NUCLEOTIDE SEQUENCE [LARGE SCALE GENOMIC DNA]</scope>
    <source>
        <strain evidence="4">D3</strain>
    </source>
</reference>
<sequence>MQQLAHWPALSPWLAQLELELKRCFDPNYHGHLSEWLAVLKQLPELKNSSIDLQAGSIRAGEPPDCSPEQYEFIRGLLKQLHPWRKGPFLMHGIYIDTEWRSDWKWERLSGKISPLKGRLVLDVGCGNGYHCWRMVGEGARWVVGIDPTLISVMQFHAIRHFLGKQWPVMIFPVGVETLTPKMQIFDTVFSMGILYHRQSPLGHLLELRDCLRRGGELVLETLVIDGDERMVLLPENRYAQMRNVWFIPSCAALALWLKRCGFSDIQLINISPTTPQEQRQTEWMRFHSLTEALDPNCPEKTIENLPAPKRAIFRARVN</sequence>
<feature type="binding site" evidence="3">
    <location>
        <position position="100"/>
    </location>
    <ligand>
        <name>carboxy-S-adenosyl-L-methionine</name>
        <dbReference type="ChEBI" id="CHEBI:134278"/>
    </ligand>
</feature>
<dbReference type="HAMAP" id="MF_01590">
    <property type="entry name" value="tRNA_carboxymethyltr_CmoB"/>
    <property type="match status" value="1"/>
</dbReference>
<organism evidence="4 5">
    <name type="scientific">Thioflexithrix psekupsensis</name>
    <dbReference type="NCBI Taxonomy" id="1570016"/>
    <lineage>
        <taxon>Bacteria</taxon>
        <taxon>Pseudomonadati</taxon>
        <taxon>Pseudomonadota</taxon>
        <taxon>Gammaproteobacteria</taxon>
        <taxon>Thiotrichales</taxon>
        <taxon>Thioflexithrix</taxon>
    </lineage>
</organism>
<dbReference type="SUPFAM" id="SSF53335">
    <property type="entry name" value="S-adenosyl-L-methionine-dependent methyltransferases"/>
    <property type="match status" value="1"/>
</dbReference>
<feature type="binding site" evidence="3">
    <location>
        <position position="196"/>
    </location>
    <ligand>
        <name>carboxy-S-adenosyl-L-methionine</name>
        <dbReference type="ChEBI" id="CHEBI:134278"/>
    </ligand>
</feature>
<dbReference type="InterPro" id="IPR010017">
    <property type="entry name" value="CmoB"/>
</dbReference>
<dbReference type="EC" id="2.5.1.-" evidence="3"/>
<dbReference type="PANTHER" id="PTHR43464:SF95">
    <property type="entry name" value="TRNA U34 CARBOXYMETHYLTRANSFERASE"/>
    <property type="match status" value="1"/>
</dbReference>
<feature type="binding site" evidence="3">
    <location>
        <begin position="176"/>
        <end position="177"/>
    </location>
    <ligand>
        <name>carboxy-S-adenosyl-L-methionine</name>
        <dbReference type="ChEBI" id="CHEBI:134278"/>
    </ligand>
</feature>
<proteinExistence type="inferred from homology"/>
<feature type="binding site" evidence="3">
    <location>
        <position position="86"/>
    </location>
    <ligand>
        <name>carboxy-S-adenosyl-L-methionine</name>
        <dbReference type="ChEBI" id="CHEBI:134278"/>
    </ligand>
</feature>
<dbReference type="Pfam" id="PF08003">
    <property type="entry name" value="Methyltransf_9"/>
    <property type="match status" value="1"/>
</dbReference>
<keyword evidence="5" id="KW-1185">Reference proteome</keyword>
<dbReference type="EMBL" id="MSLT01000019">
    <property type="protein sequence ID" value="OUD12952.1"/>
    <property type="molecule type" value="Genomic_DNA"/>
</dbReference>
<dbReference type="GO" id="GO:0016765">
    <property type="term" value="F:transferase activity, transferring alkyl or aryl (other than methyl) groups"/>
    <property type="evidence" value="ECO:0007669"/>
    <property type="project" value="UniProtKB-UniRule"/>
</dbReference>
<dbReference type="InterPro" id="IPR027555">
    <property type="entry name" value="Mo5U34_MeTrfas-like"/>
</dbReference>
<dbReference type="Proteomes" id="UP000194798">
    <property type="component" value="Unassembled WGS sequence"/>
</dbReference>
<evidence type="ECO:0000313" key="5">
    <source>
        <dbReference type="Proteomes" id="UP000194798"/>
    </source>
</evidence>
<dbReference type="NCBIfam" id="TIGR00452">
    <property type="entry name" value="tRNA 5-methoxyuridine(34)/uridine 5-oxyacetic acid(34) synthase CmoB"/>
    <property type="match status" value="1"/>
</dbReference>
<name>A0A251X782_9GAMM</name>
<evidence type="ECO:0000256" key="1">
    <source>
        <dbReference type="ARBA" id="ARBA00022679"/>
    </source>
</evidence>
<dbReference type="GO" id="GO:0002098">
    <property type="term" value="P:tRNA wobble uridine modification"/>
    <property type="evidence" value="ECO:0007669"/>
    <property type="project" value="InterPro"/>
</dbReference>
<comment type="subunit">
    <text evidence="3">Homotetramer.</text>
</comment>
<dbReference type="InterPro" id="IPR029063">
    <property type="entry name" value="SAM-dependent_MTases_sf"/>
</dbReference>